<proteinExistence type="predicted"/>
<protein>
    <submittedName>
        <fullName evidence="2">Uncharacterized protein</fullName>
    </submittedName>
</protein>
<accession>A0AAD7W449</accession>
<gene>
    <name evidence="2" type="ORF">AAFF_G00219260</name>
</gene>
<comment type="caution">
    <text evidence="2">The sequence shown here is derived from an EMBL/GenBank/DDBJ whole genome shotgun (WGS) entry which is preliminary data.</text>
</comment>
<evidence type="ECO:0000256" key="1">
    <source>
        <dbReference type="SAM" id="MobiDB-lite"/>
    </source>
</evidence>
<dbReference type="AlphaFoldDB" id="A0AAD7W449"/>
<organism evidence="2 3">
    <name type="scientific">Aldrovandia affinis</name>
    <dbReference type="NCBI Taxonomy" id="143900"/>
    <lineage>
        <taxon>Eukaryota</taxon>
        <taxon>Metazoa</taxon>
        <taxon>Chordata</taxon>
        <taxon>Craniata</taxon>
        <taxon>Vertebrata</taxon>
        <taxon>Euteleostomi</taxon>
        <taxon>Actinopterygii</taxon>
        <taxon>Neopterygii</taxon>
        <taxon>Teleostei</taxon>
        <taxon>Notacanthiformes</taxon>
        <taxon>Halosauridae</taxon>
        <taxon>Aldrovandia</taxon>
    </lineage>
</organism>
<name>A0AAD7W449_9TELE</name>
<sequence>MIEPISEILRLKGRNKAGSRQQATDLSVFCVTDRRCGIRRFSQEAVRSPRLAECCSRLSTTLHYTNGSTPYDGRCHTRRSGRGDVTGGVQYPKLDMGVAELRDRFGQQLRMEQADTVTIDSVEASKPVTERMARRPASPHGALAPQL</sequence>
<feature type="region of interest" description="Disordered" evidence="1">
    <location>
        <begin position="127"/>
        <end position="147"/>
    </location>
</feature>
<keyword evidence="3" id="KW-1185">Reference proteome</keyword>
<dbReference type="Proteomes" id="UP001221898">
    <property type="component" value="Unassembled WGS sequence"/>
</dbReference>
<reference evidence="2" key="1">
    <citation type="journal article" date="2023" name="Science">
        <title>Genome structures resolve the early diversification of teleost fishes.</title>
        <authorList>
            <person name="Parey E."/>
            <person name="Louis A."/>
            <person name="Montfort J."/>
            <person name="Bouchez O."/>
            <person name="Roques C."/>
            <person name="Iampietro C."/>
            <person name="Lluch J."/>
            <person name="Castinel A."/>
            <person name="Donnadieu C."/>
            <person name="Desvignes T."/>
            <person name="Floi Bucao C."/>
            <person name="Jouanno E."/>
            <person name="Wen M."/>
            <person name="Mejri S."/>
            <person name="Dirks R."/>
            <person name="Jansen H."/>
            <person name="Henkel C."/>
            <person name="Chen W.J."/>
            <person name="Zahm M."/>
            <person name="Cabau C."/>
            <person name="Klopp C."/>
            <person name="Thompson A.W."/>
            <person name="Robinson-Rechavi M."/>
            <person name="Braasch I."/>
            <person name="Lecointre G."/>
            <person name="Bobe J."/>
            <person name="Postlethwait J.H."/>
            <person name="Berthelot C."/>
            <person name="Roest Crollius H."/>
            <person name="Guiguen Y."/>
        </authorList>
    </citation>
    <scope>NUCLEOTIDE SEQUENCE</scope>
    <source>
        <strain evidence="2">NC1722</strain>
    </source>
</reference>
<dbReference type="EMBL" id="JAINUG010000290">
    <property type="protein sequence ID" value="KAJ8383546.1"/>
    <property type="molecule type" value="Genomic_DNA"/>
</dbReference>
<evidence type="ECO:0000313" key="3">
    <source>
        <dbReference type="Proteomes" id="UP001221898"/>
    </source>
</evidence>
<evidence type="ECO:0000313" key="2">
    <source>
        <dbReference type="EMBL" id="KAJ8383546.1"/>
    </source>
</evidence>